<keyword evidence="2" id="KW-0663">Pyridoxal phosphate</keyword>
<evidence type="ECO:0000256" key="2">
    <source>
        <dbReference type="ARBA" id="ARBA00022898"/>
    </source>
</evidence>
<dbReference type="OrthoDB" id="99190at2157"/>
<feature type="non-terminal residue" evidence="7">
    <location>
        <position position="542"/>
    </location>
</feature>
<feature type="region of interest" description="Disordered" evidence="4">
    <location>
        <begin position="259"/>
        <end position="281"/>
    </location>
</feature>
<protein>
    <submittedName>
        <fullName evidence="7">FAD-dependent oxidoreductase</fullName>
    </submittedName>
</protein>
<evidence type="ECO:0000259" key="6">
    <source>
        <dbReference type="Pfam" id="PF01266"/>
    </source>
</evidence>
<dbReference type="InterPro" id="IPR036188">
    <property type="entry name" value="FAD/NAD-bd_sf"/>
</dbReference>
<dbReference type="Gene3D" id="3.50.50.60">
    <property type="entry name" value="FAD/NAD(P)-binding domain"/>
    <property type="match status" value="1"/>
</dbReference>
<dbReference type="CDD" id="cd06815">
    <property type="entry name" value="PLPDE_III_AR_like_1"/>
    <property type="match status" value="1"/>
</dbReference>
<feature type="domain" description="FAD dependent oxidoreductase" evidence="6">
    <location>
        <begin position="364"/>
        <end position="542"/>
    </location>
</feature>
<feature type="domain" description="Alanine racemase N-terminal" evidence="5">
    <location>
        <begin position="16"/>
        <end position="229"/>
    </location>
</feature>
<dbReference type="SUPFAM" id="SSF51419">
    <property type="entry name" value="PLP-binding barrel"/>
    <property type="match status" value="1"/>
</dbReference>
<dbReference type="InterPro" id="IPR000821">
    <property type="entry name" value="Ala_racemase"/>
</dbReference>
<dbReference type="AlphaFoldDB" id="A0A6B0SV06"/>
<dbReference type="Pfam" id="PF01266">
    <property type="entry name" value="DAO"/>
    <property type="match status" value="1"/>
</dbReference>
<dbReference type="Proteomes" id="UP000471521">
    <property type="component" value="Unassembled WGS sequence"/>
</dbReference>
<name>A0A6B0SV06_9EURY</name>
<organism evidence="7 8">
    <name type="scientific">Halobacterium bonnevillei</name>
    <dbReference type="NCBI Taxonomy" id="2692200"/>
    <lineage>
        <taxon>Archaea</taxon>
        <taxon>Methanobacteriati</taxon>
        <taxon>Methanobacteriota</taxon>
        <taxon>Stenosarchaea group</taxon>
        <taxon>Halobacteria</taxon>
        <taxon>Halobacteriales</taxon>
        <taxon>Halobacteriaceae</taxon>
        <taxon>Halobacterium</taxon>
    </lineage>
</organism>
<dbReference type="PANTHER" id="PTHR30511:SF3">
    <property type="entry name" value="LYSINE RACEMASE"/>
    <property type="match status" value="1"/>
</dbReference>
<proteinExistence type="predicted"/>
<comment type="caution">
    <text evidence="7">The sequence shown here is derived from an EMBL/GenBank/DDBJ whole genome shotgun (WGS) entry which is preliminary data.</text>
</comment>
<dbReference type="SUPFAM" id="SSF51905">
    <property type="entry name" value="FAD/NAD(P)-binding domain"/>
    <property type="match status" value="1"/>
</dbReference>
<dbReference type="InterPro" id="IPR006076">
    <property type="entry name" value="FAD-dep_OxRdtase"/>
</dbReference>
<dbReference type="GO" id="GO:0005829">
    <property type="term" value="C:cytosol"/>
    <property type="evidence" value="ECO:0007669"/>
    <property type="project" value="TreeGrafter"/>
</dbReference>
<comment type="cofactor">
    <cofactor evidence="1">
        <name>pyridoxal 5'-phosphate</name>
        <dbReference type="ChEBI" id="CHEBI:597326"/>
    </cofactor>
</comment>
<evidence type="ECO:0000256" key="1">
    <source>
        <dbReference type="ARBA" id="ARBA00001933"/>
    </source>
</evidence>
<keyword evidence="3" id="KW-0413">Isomerase</keyword>
<dbReference type="RefSeq" id="WP_159526848.1">
    <property type="nucleotide sequence ID" value="NZ_WUUU01000105.1"/>
</dbReference>
<dbReference type="PANTHER" id="PTHR30511">
    <property type="entry name" value="ALANINE RACEMASE"/>
    <property type="match status" value="1"/>
</dbReference>
<dbReference type="EMBL" id="WUUU01000105">
    <property type="protein sequence ID" value="MXR21369.1"/>
    <property type="molecule type" value="Genomic_DNA"/>
</dbReference>
<dbReference type="GO" id="GO:0008784">
    <property type="term" value="F:alanine racemase activity"/>
    <property type="evidence" value="ECO:0007669"/>
    <property type="project" value="TreeGrafter"/>
</dbReference>
<dbReference type="InterPro" id="IPR029066">
    <property type="entry name" value="PLP-binding_barrel"/>
</dbReference>
<sequence>MVPPSPAGVAPPTVRVNLDAVRANARTVVDCFDGRVVGVTKAVAGDPAVARAMLTGGVDGVADSRVENLRRVGERVDAERTLLVAPMLSDLDRVVAHAERSLHTELDVVEALAARARDRGLSHDVVLMVDTGDRREGVLPEDALPTLRRAVDLAGIRVVGLGTNAGCFGGVLPTPDAMAEFVSVVERAEEALDRTFPVVSGGSTVTLRLVEDGTLPDRVNELRVGEAILLGTDVSGGRELPYLRRDAFTLHAEVIECKRKPSTPAGPQGQNVDGEQPDFEDRGTRDRAILALGKQDTVPGQLAPLADGVAVLGASSDHLVCDVTAAGDVAVGDRLQFRMGYRALVQAFTSEYVGDGGPRMTADRVVVVGAGIAGACVADHLARGTDATVTVIERGRRTATETTAKSGAFVGFWGHESPACVPLLRYGIRYYQRLLSPANPPARYVHGGRLRLATTDAGDEALRADFEASFDRPVDGGTATGEKGAPVQYLDGDALAETLVLPGLATDEVTGALYSPAVGYVDDPASLARALLDRASGAGATV</sequence>
<gene>
    <name evidence="7" type="ORF">GRX66_12420</name>
</gene>
<reference evidence="7 8" key="1">
    <citation type="submission" date="2019-12" db="EMBL/GenBank/DDBJ databases">
        <title>Isolation and characterization of three novel carbon monoxide-oxidizing members of Halobacteria from salione crusts and soils.</title>
        <authorList>
            <person name="Myers M.R."/>
            <person name="King G.M."/>
        </authorList>
    </citation>
    <scope>NUCLEOTIDE SEQUENCE [LARGE SCALE GENOMIC DNA]</scope>
    <source>
        <strain evidence="7 8">PCN9</strain>
    </source>
</reference>
<evidence type="ECO:0000313" key="8">
    <source>
        <dbReference type="Proteomes" id="UP000471521"/>
    </source>
</evidence>
<evidence type="ECO:0000256" key="4">
    <source>
        <dbReference type="SAM" id="MobiDB-lite"/>
    </source>
</evidence>
<evidence type="ECO:0000256" key="3">
    <source>
        <dbReference type="ARBA" id="ARBA00023235"/>
    </source>
</evidence>
<evidence type="ECO:0000259" key="5">
    <source>
        <dbReference type="Pfam" id="PF01168"/>
    </source>
</evidence>
<dbReference type="Gene3D" id="3.30.9.10">
    <property type="entry name" value="D-Amino Acid Oxidase, subunit A, domain 2"/>
    <property type="match status" value="1"/>
</dbReference>
<dbReference type="Pfam" id="PF01168">
    <property type="entry name" value="Ala_racemase_N"/>
    <property type="match status" value="1"/>
</dbReference>
<evidence type="ECO:0000313" key="7">
    <source>
        <dbReference type="EMBL" id="MXR21369.1"/>
    </source>
</evidence>
<dbReference type="GO" id="GO:0030170">
    <property type="term" value="F:pyridoxal phosphate binding"/>
    <property type="evidence" value="ECO:0007669"/>
    <property type="project" value="TreeGrafter"/>
</dbReference>
<dbReference type="InterPro" id="IPR001608">
    <property type="entry name" value="Ala_racemase_N"/>
</dbReference>
<accession>A0A6B0SV06</accession>
<dbReference type="Gene3D" id="3.20.20.10">
    <property type="entry name" value="Alanine racemase"/>
    <property type="match status" value="1"/>
</dbReference>
<keyword evidence="8" id="KW-1185">Reference proteome</keyword>